<dbReference type="InterPro" id="IPR043519">
    <property type="entry name" value="NT_sf"/>
</dbReference>
<dbReference type="SUPFAM" id="SSF81301">
    <property type="entry name" value="Nucleotidyltransferase"/>
    <property type="match status" value="1"/>
</dbReference>
<reference evidence="3" key="1">
    <citation type="journal article" date="2008" name="J. Bacteriol.">
        <title>Genome sequence of Thermofilum pendens reveals an exceptional loss of biosynthetic pathways without genome reduction.</title>
        <authorList>
            <person name="Anderson I."/>
            <person name="Rodriguez J."/>
            <person name="Susanti D."/>
            <person name="Porat I."/>
            <person name="Reich C."/>
            <person name="Ulrich L.E."/>
            <person name="Elkins J.G."/>
            <person name="Mavromatis K."/>
            <person name="Lykidis A."/>
            <person name="Kim E."/>
            <person name="Thompson L.S."/>
            <person name="Nolan M."/>
            <person name="Land M."/>
            <person name="Copeland A."/>
            <person name="Lapidus A."/>
            <person name="Lucas S."/>
            <person name="Detter C."/>
            <person name="Zhulin I.B."/>
            <person name="Olsen G.J."/>
            <person name="Whitman W."/>
            <person name="Mukhopadhyay B."/>
            <person name="Bristow J."/>
            <person name="Kyrpides N."/>
        </authorList>
    </citation>
    <scope>NUCLEOTIDE SEQUENCE [LARGE SCALE GENOMIC DNA]</scope>
    <source>
        <strain evidence="3">DSM 2475 / Hrk 5</strain>
    </source>
</reference>
<dbReference type="Pfam" id="PF18765">
    <property type="entry name" value="Polbeta"/>
    <property type="match status" value="1"/>
</dbReference>
<evidence type="ECO:0000313" key="2">
    <source>
        <dbReference type="EMBL" id="ABL79087.1"/>
    </source>
</evidence>
<dbReference type="Proteomes" id="UP000000641">
    <property type="component" value="Chromosome"/>
</dbReference>
<accession>A1S0V7</accession>
<proteinExistence type="predicted"/>
<keyword evidence="3" id="KW-1185">Reference proteome</keyword>
<dbReference type="InterPro" id="IPR041633">
    <property type="entry name" value="Polbeta"/>
</dbReference>
<sequence length="139" mass="15581">MAFDEYRYYSGGKEEVLAKLREVLGSEEEVLLAVVFGSFVSLDSYRDVDLAVYTKRGDLGYLAALSARLELALGVPVDVVPLDEIPPRFRYSVLTKGVVVLERVPGLYESLLSRTLDELYYEAGCRRLCERIDAFSGDL</sequence>
<protein>
    <submittedName>
        <fullName evidence="2">DNA polymerase, beta domain protein region</fullName>
    </submittedName>
</protein>
<dbReference type="HOGENOM" id="CLU_130257_1_1_2"/>
<dbReference type="Gene3D" id="3.30.460.10">
    <property type="entry name" value="Beta Polymerase, domain 2"/>
    <property type="match status" value="1"/>
</dbReference>
<dbReference type="KEGG" id="tpe:Tpen_1692"/>
<name>A1S0V7_THEPD</name>
<feature type="domain" description="Polymerase beta nucleotidyltransferase" evidence="1">
    <location>
        <begin position="19"/>
        <end position="103"/>
    </location>
</feature>
<dbReference type="eggNOG" id="arCOG02106">
    <property type="taxonomic scope" value="Archaea"/>
</dbReference>
<evidence type="ECO:0000259" key="1">
    <source>
        <dbReference type="Pfam" id="PF18765"/>
    </source>
</evidence>
<dbReference type="PANTHER" id="PTHR43852">
    <property type="entry name" value="NUCLEOTIDYLTRANSFERASE"/>
    <property type="match status" value="1"/>
</dbReference>
<dbReference type="InterPro" id="IPR052930">
    <property type="entry name" value="TA_antitoxin_MntA"/>
</dbReference>
<dbReference type="GeneID" id="4601015"/>
<dbReference type="RefSeq" id="WP_011753352.1">
    <property type="nucleotide sequence ID" value="NC_008698.1"/>
</dbReference>
<dbReference type="OrthoDB" id="23323at2157"/>
<dbReference type="PANTHER" id="PTHR43852:SF3">
    <property type="entry name" value="NUCLEOTIDYLTRANSFERASE"/>
    <property type="match status" value="1"/>
</dbReference>
<dbReference type="EnsemblBacteria" id="ABL79087">
    <property type="protein sequence ID" value="ABL79087"/>
    <property type="gene ID" value="Tpen_1692"/>
</dbReference>
<organism evidence="2 3">
    <name type="scientific">Thermofilum pendens (strain DSM 2475 / Hrk 5)</name>
    <dbReference type="NCBI Taxonomy" id="368408"/>
    <lineage>
        <taxon>Archaea</taxon>
        <taxon>Thermoproteota</taxon>
        <taxon>Thermoprotei</taxon>
        <taxon>Thermofilales</taxon>
        <taxon>Thermofilaceae</taxon>
        <taxon>Thermofilum</taxon>
    </lineage>
</organism>
<dbReference type="CDD" id="cd05403">
    <property type="entry name" value="NT_KNTase_like"/>
    <property type="match status" value="1"/>
</dbReference>
<evidence type="ECO:0000313" key="3">
    <source>
        <dbReference type="Proteomes" id="UP000000641"/>
    </source>
</evidence>
<dbReference type="EMBL" id="CP000505">
    <property type="protein sequence ID" value="ABL79087.1"/>
    <property type="molecule type" value="Genomic_DNA"/>
</dbReference>
<gene>
    <name evidence="2" type="ordered locus">Tpen_1692</name>
</gene>
<dbReference type="STRING" id="368408.Tpen_1692"/>
<dbReference type="AlphaFoldDB" id="A1S0V7"/>